<dbReference type="Pfam" id="PF07687">
    <property type="entry name" value="M20_dimer"/>
    <property type="match status" value="1"/>
</dbReference>
<dbReference type="InterPro" id="IPR011650">
    <property type="entry name" value="Peptidase_M20_dimer"/>
</dbReference>
<dbReference type="PANTHER" id="PTHR32494">
    <property type="entry name" value="ALLANTOATE DEIMINASE-RELATED"/>
    <property type="match status" value="1"/>
</dbReference>
<dbReference type="NCBIfam" id="NF006771">
    <property type="entry name" value="PRK09290.1-5"/>
    <property type="match status" value="1"/>
</dbReference>
<keyword evidence="1 3" id="KW-0378">Hydrolase</keyword>
<organism evidence="3 4">
    <name type="scientific">Halocatena marina</name>
    <dbReference type="NCBI Taxonomy" id="2934937"/>
    <lineage>
        <taxon>Archaea</taxon>
        <taxon>Methanobacteriati</taxon>
        <taxon>Methanobacteriota</taxon>
        <taxon>Stenosarchaea group</taxon>
        <taxon>Halobacteria</taxon>
        <taxon>Halobacteriales</taxon>
        <taxon>Natronomonadaceae</taxon>
        <taxon>Halocatena</taxon>
    </lineage>
</organism>
<dbReference type="InterPro" id="IPR010158">
    <property type="entry name" value="Amidase_Cbmase"/>
</dbReference>
<feature type="domain" description="Peptidase M20 dimerisation" evidence="2">
    <location>
        <begin position="210"/>
        <end position="307"/>
    </location>
</feature>
<dbReference type="InterPro" id="IPR036264">
    <property type="entry name" value="Bact_exopeptidase_dim_dom"/>
</dbReference>
<dbReference type="SUPFAM" id="SSF53187">
    <property type="entry name" value="Zn-dependent exopeptidases"/>
    <property type="match status" value="1"/>
</dbReference>
<dbReference type="RefSeq" id="WP_248905401.1">
    <property type="nucleotide sequence ID" value="NZ_CP109979.1"/>
</dbReference>
<dbReference type="NCBIfam" id="NF006769">
    <property type="entry name" value="PRK09290.1-3"/>
    <property type="match status" value="1"/>
</dbReference>
<dbReference type="CDD" id="cd03884">
    <property type="entry name" value="M20_bAS"/>
    <property type="match status" value="1"/>
</dbReference>
<dbReference type="PANTHER" id="PTHR32494:SF5">
    <property type="entry name" value="ALLANTOATE AMIDOHYDROLASE"/>
    <property type="match status" value="1"/>
</dbReference>
<dbReference type="Pfam" id="PF01546">
    <property type="entry name" value="Peptidase_M20"/>
    <property type="match status" value="1"/>
</dbReference>
<accession>A0ABD5YJF1</accession>
<evidence type="ECO:0000259" key="2">
    <source>
        <dbReference type="Pfam" id="PF07687"/>
    </source>
</evidence>
<reference evidence="3 4" key="1">
    <citation type="journal article" date="2019" name="Int. J. Syst. Evol. Microbiol.">
        <title>The Global Catalogue of Microorganisms (GCM) 10K type strain sequencing project: providing services to taxonomists for standard genome sequencing and annotation.</title>
        <authorList>
            <consortium name="The Broad Institute Genomics Platform"/>
            <consortium name="The Broad Institute Genome Sequencing Center for Infectious Disease"/>
            <person name="Wu L."/>
            <person name="Ma J."/>
        </authorList>
    </citation>
    <scope>NUCLEOTIDE SEQUENCE [LARGE SCALE GENOMIC DNA]</scope>
    <source>
        <strain evidence="3 4">RDMS1</strain>
    </source>
</reference>
<dbReference type="SUPFAM" id="SSF55031">
    <property type="entry name" value="Bacterial exopeptidase dimerisation domain"/>
    <property type="match status" value="1"/>
</dbReference>
<dbReference type="InterPro" id="IPR002933">
    <property type="entry name" value="Peptidase_M20"/>
</dbReference>
<dbReference type="GeneID" id="76198920"/>
<sequence length="417" mass="45855">MDVVVSSERFQSRFEVFSQIGETDRSGVNRPSLSDANKLARQQIVEWFEDAGLTVTIDEMGNIFGRRDGSTTDASPVLFGSHIDSQYNGGRYDGVVGVLGALEVIESLNDAGVETDRPLEIVAWSNEEGVRFQPDMLGSGVFTGVFDLEYAYSREDSDGNTFGDELERIGYRGEHPCEPRDIHCYFELHVEQGPYLDEQDLSVGVVEGVYGFSWLDARFGGKADHAGPTPMHLRHDALVATSDIITAVRRLTASGGSDLVGTVGSVDVYPNSINVIPEQVEFTVDLRSYDNETVDQAVERIRTEIRCAAEREDVSWSCEEIMRVDADPFDADCVKTVERAAKAVDAEYMRMVSGAGHDANYLNTVCPTSMIFIPSVDGVSHTEGEYTEWEDVVVGANVLMGAVTEQATITETTELHQ</sequence>
<dbReference type="Gene3D" id="3.40.630.10">
    <property type="entry name" value="Zn peptidases"/>
    <property type="match status" value="1"/>
</dbReference>
<gene>
    <name evidence="3" type="ORF">ACFQL7_05475</name>
</gene>
<dbReference type="GO" id="GO:0016787">
    <property type="term" value="F:hydrolase activity"/>
    <property type="evidence" value="ECO:0007669"/>
    <property type="project" value="UniProtKB-KW"/>
</dbReference>
<dbReference type="Proteomes" id="UP001596417">
    <property type="component" value="Unassembled WGS sequence"/>
</dbReference>
<proteinExistence type="predicted"/>
<protein>
    <submittedName>
        <fullName evidence="3">Zn-dependent hydrolase</fullName>
    </submittedName>
</protein>
<name>A0ABD5YJF1_9EURY</name>
<evidence type="ECO:0000256" key="1">
    <source>
        <dbReference type="ARBA" id="ARBA00022801"/>
    </source>
</evidence>
<dbReference type="NCBIfam" id="TIGR01879">
    <property type="entry name" value="hydantase"/>
    <property type="match status" value="1"/>
</dbReference>
<dbReference type="EMBL" id="JBHTAX010000001">
    <property type="protein sequence ID" value="MFC7189350.1"/>
    <property type="molecule type" value="Genomic_DNA"/>
</dbReference>
<evidence type="ECO:0000313" key="3">
    <source>
        <dbReference type="EMBL" id="MFC7189350.1"/>
    </source>
</evidence>
<keyword evidence="4" id="KW-1185">Reference proteome</keyword>
<dbReference type="PIRSF" id="PIRSF001235">
    <property type="entry name" value="Amidase_carbamoylase"/>
    <property type="match status" value="1"/>
</dbReference>
<dbReference type="AlphaFoldDB" id="A0ABD5YJF1"/>
<dbReference type="Gene3D" id="3.30.70.360">
    <property type="match status" value="1"/>
</dbReference>
<evidence type="ECO:0000313" key="4">
    <source>
        <dbReference type="Proteomes" id="UP001596417"/>
    </source>
</evidence>
<comment type="caution">
    <text evidence="3">The sequence shown here is derived from an EMBL/GenBank/DDBJ whole genome shotgun (WGS) entry which is preliminary data.</text>
</comment>